<dbReference type="RefSeq" id="XP_062877216.1">
    <property type="nucleotide sequence ID" value="XM_063021146.1"/>
</dbReference>
<sequence>MSKLDLTHSLSEIVNSIARYISNCKGKPLLLRVVSPSQISEYSHLSASEQAHRQKALSNFQQLPRLQKCSPSTYSSLLSSLYPTKHSLAELRAPATARSEVNHAVLYRNYLNLPSPGVGHLRDTDLEPFMSEMFRSRAFSKPNVLSSSSLFLYNDKYLLKQFRRGIEYRSHHLNRLWQLSRDMEDAQIPVSDYERCQLIFMTFYRDRPDIRRHVLGLASQARLTDLGKTAIEIQESPSFTWETYIDLVDLDPELANDIKYLNTLLFCALRHGNWRAEQHILSRIGADNFNRETYKILLDNHGMHRNYDSFERHLSALATKHIHLLDINLLNIIIRSLSVLGLHSLATDLTSPFKEFGAVRLAPEERFLRQLTYADKRAYSSHLSARDQFAAKEHLFLYANEHTFRPILQHYCVDGGTIEEISELIQLMEEQWNLQLSTQVFKLIFHAFTVGVHDPEALHVVVAKLLQQHDLYFDTHDAWIREKLNETSIPNNVIELLGGLIESKVPGDEITSDGVFLKLSNSLMRLIFKAYHSTYQNDPEKRKIIENIETRLWNHLAQTAASTNMTRLKDEATPADLYSREELIFLKKSSLLELLDI</sequence>
<dbReference type="GeneID" id="88173190"/>
<gene>
    <name evidence="1" type="ORF">PUMCH_002125</name>
</gene>
<dbReference type="Proteomes" id="UP001338582">
    <property type="component" value="Chromosome 2"/>
</dbReference>
<dbReference type="AlphaFoldDB" id="A0AAX4H8E2"/>
<evidence type="ECO:0000313" key="1">
    <source>
        <dbReference type="EMBL" id="WPK24833.1"/>
    </source>
</evidence>
<keyword evidence="2" id="KW-1185">Reference proteome</keyword>
<dbReference type="KEGG" id="asau:88173190"/>
<organism evidence="1 2">
    <name type="scientific">Australozyma saopauloensis</name>
    <dbReference type="NCBI Taxonomy" id="291208"/>
    <lineage>
        <taxon>Eukaryota</taxon>
        <taxon>Fungi</taxon>
        <taxon>Dikarya</taxon>
        <taxon>Ascomycota</taxon>
        <taxon>Saccharomycotina</taxon>
        <taxon>Pichiomycetes</taxon>
        <taxon>Metschnikowiaceae</taxon>
        <taxon>Australozyma</taxon>
    </lineage>
</organism>
<reference evidence="1 2" key="1">
    <citation type="submission" date="2023-10" db="EMBL/GenBank/DDBJ databases">
        <title>Draft Genome Sequence of Candida saopaulonensis from a very Premature Infant with Sepsis.</title>
        <authorList>
            <person name="Ning Y."/>
            <person name="Dai R."/>
            <person name="Xiao M."/>
            <person name="Xu Y."/>
            <person name="Yan Q."/>
            <person name="Zhang L."/>
        </authorList>
    </citation>
    <scope>NUCLEOTIDE SEQUENCE [LARGE SCALE GENOMIC DNA]</scope>
    <source>
        <strain evidence="1 2">19XY460</strain>
    </source>
</reference>
<name>A0AAX4H8E2_9ASCO</name>
<evidence type="ECO:0000313" key="2">
    <source>
        <dbReference type="Proteomes" id="UP001338582"/>
    </source>
</evidence>
<accession>A0AAX4H8E2</accession>
<dbReference type="EMBL" id="CP138895">
    <property type="protein sequence ID" value="WPK24833.1"/>
    <property type="molecule type" value="Genomic_DNA"/>
</dbReference>
<proteinExistence type="predicted"/>
<evidence type="ECO:0008006" key="3">
    <source>
        <dbReference type="Google" id="ProtNLM"/>
    </source>
</evidence>
<protein>
    <recommendedName>
        <fullName evidence="3">ATPase expression protein 1</fullName>
    </recommendedName>
</protein>